<sequence length="663" mass="76755">MFRIFIVIVLTVGGYLGLANTDFASAAETEIPRLQFPVISDTHICGEPQTLGGIPVCQDYSRDLKFGRALEDYQKTAPNYKAIAVVGDLTNQGLEQQYLAFGQTLNQYVPSYIEKVFAIGNHEFFEKKYNRALTDEDMINRFVALAGKERLYYDTWIYGYHFIVLGSESTANGDYNSAFLSEEQYQWLEEKIAVNTSESKPIFVFLHQSIKDTIYGSEYWSGISDSRLADILRKYPQSILFTGHSHYLLEHPRTVYQDGFTMVNTGAVAYGYYDGGNLFGKSQGLLVNVFKDRVEIKARDFGTQAWINQYSIEVPYKKTYEDIELPAFSEGSSITIDSVNHKSARVSWNPATDNGIIEKYEIYLNGKLWDTKYTRYWEDDVSVEMVMLNGLLQHTDYNIEVIGIDGYGNKTQIGLKTSFQTTWTYSGWVNEDGNWYYYDPETGTTRTGWVDYEGKRFYMNETGIMQTGWISVDGMWYYLDEKGVMQVGWNLYKNKWYYMDETGAMQTGWELVNGKWYYLSENGTMVSGWLLEKDKWYYLAADGSMKTGWLKSGTKWYYLSSKGMVTNWHQIGGKWYFFDQNGGMKTDWIKDGENWYYLESSGSMKTGWLKYSDAWYYLDMRSGVMINGWKYIGEKWYYFYRNGKMAVNTTINGYKIGANGAMY</sequence>
<comment type="caution">
    <text evidence="4">The sequence shown here is derived from an EMBL/GenBank/DDBJ whole genome shotgun (WGS) entry which is preliminary data.</text>
</comment>
<protein>
    <recommendedName>
        <fullName evidence="3">Fibronectin type-III domain-containing protein</fullName>
    </recommendedName>
</protein>
<dbReference type="Pfam" id="PF19127">
    <property type="entry name" value="Choline_bind_3"/>
    <property type="match status" value="3"/>
</dbReference>
<dbReference type="EMBL" id="JAAVUM010000010">
    <property type="protein sequence ID" value="NKE06826.1"/>
    <property type="molecule type" value="Genomic_DNA"/>
</dbReference>
<dbReference type="InterPro" id="IPR003961">
    <property type="entry name" value="FN3_dom"/>
</dbReference>
<dbReference type="PROSITE" id="PS51170">
    <property type="entry name" value="CW"/>
    <property type="match status" value="7"/>
</dbReference>
<feature type="repeat" description="Cell wall-binding" evidence="2">
    <location>
        <begin position="486"/>
        <end position="505"/>
    </location>
</feature>
<dbReference type="SUPFAM" id="SSF69360">
    <property type="entry name" value="Cell wall binding repeat"/>
    <property type="match status" value="2"/>
</dbReference>
<dbReference type="CDD" id="cd00063">
    <property type="entry name" value="FN3"/>
    <property type="match status" value="1"/>
</dbReference>
<dbReference type="PANTHER" id="PTHR43143:SF1">
    <property type="entry name" value="SERINE_THREONINE-PROTEIN PHOSPHATASE CPPED1"/>
    <property type="match status" value="1"/>
</dbReference>
<feature type="repeat" description="Cell wall-binding" evidence="2">
    <location>
        <begin position="506"/>
        <end position="525"/>
    </location>
</feature>
<dbReference type="SUPFAM" id="SSF56300">
    <property type="entry name" value="Metallo-dependent phosphatases"/>
    <property type="match status" value="1"/>
</dbReference>
<feature type="domain" description="Fibronectin type-III" evidence="3">
    <location>
        <begin position="330"/>
        <end position="427"/>
    </location>
</feature>
<dbReference type="Gene3D" id="3.60.21.10">
    <property type="match status" value="1"/>
</dbReference>
<keyword evidence="1" id="KW-0677">Repeat</keyword>
<dbReference type="InterPro" id="IPR013783">
    <property type="entry name" value="Ig-like_fold"/>
</dbReference>
<gene>
    <name evidence="4" type="ORF">GWK17_15345</name>
</gene>
<evidence type="ECO:0000256" key="1">
    <source>
        <dbReference type="ARBA" id="ARBA00022737"/>
    </source>
</evidence>
<dbReference type="AlphaFoldDB" id="A0A846TYX1"/>
<feature type="repeat" description="Cell wall-binding" evidence="2">
    <location>
        <begin position="466"/>
        <end position="485"/>
    </location>
</feature>
<organism evidence="4 5">
    <name type="scientific">Mesobacillus selenatarsenatis</name>
    <dbReference type="NCBI Taxonomy" id="388741"/>
    <lineage>
        <taxon>Bacteria</taxon>
        <taxon>Bacillati</taxon>
        <taxon>Bacillota</taxon>
        <taxon>Bacilli</taxon>
        <taxon>Bacillales</taxon>
        <taxon>Bacillaceae</taxon>
        <taxon>Mesobacillus</taxon>
    </lineage>
</organism>
<feature type="repeat" description="Cell wall-binding" evidence="2">
    <location>
        <begin position="565"/>
        <end position="584"/>
    </location>
</feature>
<feature type="repeat" description="Cell wall-binding" evidence="2">
    <location>
        <begin position="585"/>
        <end position="604"/>
    </location>
</feature>
<dbReference type="InterPro" id="IPR036116">
    <property type="entry name" value="FN3_sf"/>
</dbReference>
<dbReference type="Pfam" id="PF00149">
    <property type="entry name" value="Metallophos"/>
    <property type="match status" value="1"/>
</dbReference>
<dbReference type="InterPro" id="IPR018337">
    <property type="entry name" value="Cell_wall/Cho-bd_repeat"/>
</dbReference>
<dbReference type="InterPro" id="IPR004843">
    <property type="entry name" value="Calcineurin-like_PHP"/>
</dbReference>
<dbReference type="RefSeq" id="WP_167833233.1">
    <property type="nucleotide sequence ID" value="NZ_JAAVUM010000010.1"/>
</dbReference>
<dbReference type="GO" id="GO:0016787">
    <property type="term" value="F:hydrolase activity"/>
    <property type="evidence" value="ECO:0007669"/>
    <property type="project" value="InterPro"/>
</dbReference>
<dbReference type="SUPFAM" id="SSF49265">
    <property type="entry name" value="Fibronectin type III"/>
    <property type="match status" value="1"/>
</dbReference>
<dbReference type="Gene3D" id="2.10.270.10">
    <property type="entry name" value="Cholin Binding"/>
    <property type="match status" value="3"/>
</dbReference>
<dbReference type="InterPro" id="IPR051918">
    <property type="entry name" value="STPP_CPPED1"/>
</dbReference>
<evidence type="ECO:0000259" key="3">
    <source>
        <dbReference type="PROSITE" id="PS50853"/>
    </source>
</evidence>
<name>A0A846TYX1_9BACI</name>
<dbReference type="Pfam" id="PF01473">
    <property type="entry name" value="Choline_bind_1"/>
    <property type="match status" value="5"/>
</dbReference>
<evidence type="ECO:0000313" key="4">
    <source>
        <dbReference type="EMBL" id="NKE06826.1"/>
    </source>
</evidence>
<evidence type="ECO:0000256" key="2">
    <source>
        <dbReference type="PROSITE-ProRule" id="PRU00591"/>
    </source>
</evidence>
<dbReference type="InterPro" id="IPR029052">
    <property type="entry name" value="Metallo-depent_PP-like"/>
</dbReference>
<accession>A0A846TYX1</accession>
<dbReference type="Proteomes" id="UP000587942">
    <property type="component" value="Unassembled WGS sequence"/>
</dbReference>
<reference evidence="4 5" key="1">
    <citation type="submission" date="2020-03" db="EMBL/GenBank/DDBJ databases">
        <authorList>
            <person name="Sun Q."/>
        </authorList>
    </citation>
    <scope>NUCLEOTIDE SEQUENCE [LARGE SCALE GENOMIC DNA]</scope>
    <source>
        <strain evidence="4 5">KACC 21451</strain>
    </source>
</reference>
<feature type="repeat" description="Cell wall-binding" evidence="2">
    <location>
        <begin position="626"/>
        <end position="645"/>
    </location>
</feature>
<feature type="repeat" description="Cell wall-binding" evidence="2">
    <location>
        <begin position="526"/>
        <end position="545"/>
    </location>
</feature>
<evidence type="ECO:0000313" key="5">
    <source>
        <dbReference type="Proteomes" id="UP000587942"/>
    </source>
</evidence>
<dbReference type="Pfam" id="PF00041">
    <property type="entry name" value="fn3"/>
    <property type="match status" value="1"/>
</dbReference>
<dbReference type="Gene3D" id="2.60.40.10">
    <property type="entry name" value="Immunoglobulins"/>
    <property type="match status" value="1"/>
</dbReference>
<dbReference type="PROSITE" id="PS50853">
    <property type="entry name" value="FN3"/>
    <property type="match status" value="1"/>
</dbReference>
<dbReference type="PANTHER" id="PTHR43143">
    <property type="entry name" value="METALLOPHOSPHOESTERASE, CALCINEURIN SUPERFAMILY"/>
    <property type="match status" value="1"/>
</dbReference>
<proteinExistence type="predicted"/>